<dbReference type="InterPro" id="IPR023213">
    <property type="entry name" value="CAT-like_dom_sf"/>
</dbReference>
<keyword evidence="3" id="KW-1185">Reference proteome</keyword>
<accession>A0ABS8XQ79</accession>
<dbReference type="Proteomes" id="UP001201463">
    <property type="component" value="Unassembled WGS sequence"/>
</dbReference>
<dbReference type="RefSeq" id="WP_233395554.1">
    <property type="nucleotide sequence ID" value="NZ_JAJTWT010000037.1"/>
</dbReference>
<sequence>MRGYVEPLGEVEQALAQIWQELLGVERVGRHDHFFELGGHSLMIVSLIERLRVLGRRLDVQQVFASPVLADLAQAMGQGASQAPAWVTPPNLIEAGCSEITPEMLPLVALSQGEIETIVNAIPGGASNVQDIYPLAPLQEGILFHHLLQEQGDAYVLRSVLAFDSRARVEGFVAALQQVIARHDILRTSFAWQGLSKPVQVVWREAQVKLNTFEPTQEAQVQAQLLAHTDPSRHRLPLNSAPLFALDMAHDPVAQEWLLAVRFHHLVGDHSTMEFIVDEVAAILQGHAQDLPEALPYRDFIAQTLSVPTEIHEAYFRKELADVNEPTAPFGELAVQGGGSISEANLHLEAALAEGIRSQARRLGVSPGVLFHAGWAQVLAQLSGKDDVVFGTVLLGRLQGSAGADRVLGMFINTLPVRVKLAGRSVQEVVQATYQGLMSLLEHEQAPLVLAQRCSSVAAGVPLFSALLNYRHSQAGEAEQAQSWEGMRLISAQERTNYPVSLSVDDLGEGFGVSAQTVEGIDPARVTAYLVTAMQALVQALAEQPQRAMLSLPVLPQTEREQVLVGFNATQAEYPQQALIQELFEAQVKRSPQATALV</sequence>
<dbReference type="Gene3D" id="1.10.1200.10">
    <property type="entry name" value="ACP-like"/>
    <property type="match status" value="1"/>
</dbReference>
<dbReference type="EMBL" id="JAJTWT010000037">
    <property type="protein sequence ID" value="MCE4540809.1"/>
    <property type="molecule type" value="Genomic_DNA"/>
</dbReference>
<dbReference type="SUPFAM" id="SSF52777">
    <property type="entry name" value="CoA-dependent acyltransferases"/>
    <property type="match status" value="2"/>
</dbReference>
<comment type="caution">
    <text evidence="2">The sequence shown here is derived from an EMBL/GenBank/DDBJ whole genome shotgun (WGS) entry which is preliminary data.</text>
</comment>
<dbReference type="PANTHER" id="PTHR45527">
    <property type="entry name" value="NONRIBOSOMAL PEPTIDE SYNTHETASE"/>
    <property type="match status" value="1"/>
</dbReference>
<organism evidence="2 3">
    <name type="scientific">Pelomonas caseinilytica</name>
    <dbReference type="NCBI Taxonomy" id="2906763"/>
    <lineage>
        <taxon>Bacteria</taxon>
        <taxon>Pseudomonadati</taxon>
        <taxon>Pseudomonadota</taxon>
        <taxon>Betaproteobacteria</taxon>
        <taxon>Burkholderiales</taxon>
        <taxon>Sphaerotilaceae</taxon>
        <taxon>Roseateles</taxon>
    </lineage>
</organism>
<dbReference type="InterPro" id="IPR001242">
    <property type="entry name" value="Condensation_dom"/>
</dbReference>
<dbReference type="PROSITE" id="PS50075">
    <property type="entry name" value="CARRIER"/>
    <property type="match status" value="1"/>
</dbReference>
<dbReference type="CDD" id="cd19544">
    <property type="entry name" value="E-C_NRPS"/>
    <property type="match status" value="1"/>
</dbReference>
<dbReference type="InterPro" id="IPR009081">
    <property type="entry name" value="PP-bd_ACP"/>
</dbReference>
<evidence type="ECO:0000313" key="3">
    <source>
        <dbReference type="Proteomes" id="UP001201463"/>
    </source>
</evidence>
<dbReference type="Gene3D" id="3.30.559.30">
    <property type="entry name" value="Nonribosomal peptide synthetase, condensation domain"/>
    <property type="match status" value="1"/>
</dbReference>
<dbReference type="SUPFAM" id="SSF47336">
    <property type="entry name" value="ACP-like"/>
    <property type="match status" value="1"/>
</dbReference>
<dbReference type="Gene3D" id="3.30.559.10">
    <property type="entry name" value="Chloramphenicol acetyltransferase-like domain"/>
    <property type="match status" value="1"/>
</dbReference>
<dbReference type="Pfam" id="PF00668">
    <property type="entry name" value="Condensation"/>
    <property type="match status" value="1"/>
</dbReference>
<dbReference type="PANTHER" id="PTHR45527:SF1">
    <property type="entry name" value="FATTY ACID SYNTHASE"/>
    <property type="match status" value="1"/>
</dbReference>
<evidence type="ECO:0000259" key="1">
    <source>
        <dbReference type="PROSITE" id="PS50075"/>
    </source>
</evidence>
<reference evidence="2 3" key="1">
    <citation type="submission" date="2021-12" db="EMBL/GenBank/DDBJ databases">
        <title>Genome seq of p7.</title>
        <authorList>
            <person name="Seo T."/>
        </authorList>
    </citation>
    <scope>NUCLEOTIDE SEQUENCE [LARGE SCALE GENOMIC DNA]</scope>
    <source>
        <strain evidence="2 3">P7</strain>
    </source>
</reference>
<gene>
    <name evidence="2" type="ORF">LXT12_26655</name>
</gene>
<evidence type="ECO:0000313" key="2">
    <source>
        <dbReference type="EMBL" id="MCE4540809.1"/>
    </source>
</evidence>
<proteinExistence type="predicted"/>
<protein>
    <submittedName>
        <fullName evidence="2">Condensation domain-containing protein</fullName>
    </submittedName>
</protein>
<dbReference type="InterPro" id="IPR036736">
    <property type="entry name" value="ACP-like_sf"/>
</dbReference>
<feature type="non-terminal residue" evidence="2">
    <location>
        <position position="598"/>
    </location>
</feature>
<dbReference type="Pfam" id="PF00550">
    <property type="entry name" value="PP-binding"/>
    <property type="match status" value="1"/>
</dbReference>
<name>A0ABS8XQ79_9BURK</name>
<feature type="domain" description="Carrier" evidence="1">
    <location>
        <begin position="6"/>
        <end position="80"/>
    </location>
</feature>